<dbReference type="PANTHER" id="PTHR35561">
    <property type="entry name" value="RNA 2',3'-CYCLIC PHOSPHODIESTERASE"/>
    <property type="match status" value="1"/>
</dbReference>
<protein>
    <recommendedName>
        <fullName evidence="2">RNA 2',3'-cyclic phosphodiesterase</fullName>
        <shortName evidence="2">RNA 2',3'-CPDase</shortName>
        <ecNumber evidence="2">3.1.4.58</ecNumber>
    </recommendedName>
</protein>
<dbReference type="EMBL" id="SPQQ01000008">
    <property type="protein sequence ID" value="TGE36350.1"/>
    <property type="molecule type" value="Genomic_DNA"/>
</dbReference>
<comment type="catalytic activity">
    <reaction evidence="2">
        <text>a 3'-end 2',3'-cyclophospho-ribonucleotide-RNA + H2O = a 3'-end 2'-phospho-ribonucleotide-RNA + H(+)</text>
        <dbReference type="Rhea" id="RHEA:11828"/>
        <dbReference type="Rhea" id="RHEA-COMP:10464"/>
        <dbReference type="Rhea" id="RHEA-COMP:17353"/>
        <dbReference type="ChEBI" id="CHEBI:15377"/>
        <dbReference type="ChEBI" id="CHEBI:15378"/>
        <dbReference type="ChEBI" id="CHEBI:83064"/>
        <dbReference type="ChEBI" id="CHEBI:173113"/>
        <dbReference type="EC" id="3.1.4.58"/>
    </reaction>
</comment>
<reference evidence="4 5" key="1">
    <citation type="submission" date="2019-03" db="EMBL/GenBank/DDBJ databases">
        <title>Draft Genome Sequence of Desulfosporosinus fructosivorans Strain 63.6F, Isolated from Marine Sediment in the Baltic Sea.</title>
        <authorList>
            <person name="Hausmann B."/>
            <person name="Vandieken V."/>
            <person name="Pjevac P."/>
            <person name="Schreck K."/>
            <person name="Herbold C.W."/>
            <person name="Loy A."/>
        </authorList>
    </citation>
    <scope>NUCLEOTIDE SEQUENCE [LARGE SCALE GENOMIC DNA]</scope>
    <source>
        <strain evidence="4 5">63.6F</strain>
    </source>
</reference>
<dbReference type="RefSeq" id="WP_135550189.1">
    <property type="nucleotide sequence ID" value="NZ_SPQQ01000008.1"/>
</dbReference>
<evidence type="ECO:0000256" key="2">
    <source>
        <dbReference type="HAMAP-Rule" id="MF_01940"/>
    </source>
</evidence>
<evidence type="ECO:0000259" key="3">
    <source>
        <dbReference type="Pfam" id="PF02834"/>
    </source>
</evidence>
<comment type="caution">
    <text evidence="4">The sequence shown here is derived from an EMBL/GenBank/DDBJ whole genome shotgun (WGS) entry which is preliminary data.</text>
</comment>
<sequence length="184" mass="20558">MRIFVGIDLPAQIKQDLVRLQSELRLLGVNGGWKSLDNLHITLEFLGELDPDKIVVLAETLKQVASNYKPFALTISGLGAFPSLKRPHTLWTAVSGDLIELNQLRNELHHEFKSKGFELDEREFKPHVTLASRPKFDSIDFSIVGAKISGEFMVSEIVLFESRGIGGKIIYTDLHRAGFETAGK</sequence>
<dbReference type="HAMAP" id="MF_01940">
    <property type="entry name" value="RNA_CPDase"/>
    <property type="match status" value="1"/>
</dbReference>
<feature type="active site" description="Proton acceptor" evidence="2">
    <location>
        <position position="127"/>
    </location>
</feature>
<accession>A0A4Z0R0S8</accession>
<dbReference type="Pfam" id="PF02834">
    <property type="entry name" value="LigT_PEase"/>
    <property type="match status" value="2"/>
</dbReference>
<dbReference type="InterPro" id="IPR004175">
    <property type="entry name" value="RNA_CPDase"/>
</dbReference>
<dbReference type="EC" id="3.1.4.58" evidence="2"/>
<dbReference type="SUPFAM" id="SSF55144">
    <property type="entry name" value="LigT-like"/>
    <property type="match status" value="1"/>
</dbReference>
<evidence type="ECO:0000313" key="4">
    <source>
        <dbReference type="EMBL" id="TGE36350.1"/>
    </source>
</evidence>
<dbReference type="PANTHER" id="PTHR35561:SF1">
    <property type="entry name" value="RNA 2',3'-CYCLIC PHOSPHODIESTERASE"/>
    <property type="match status" value="1"/>
</dbReference>
<comment type="function">
    <text evidence="2">Hydrolyzes RNA 2',3'-cyclic phosphodiester to an RNA 2'-phosphomonoester.</text>
</comment>
<dbReference type="Gene3D" id="3.90.1140.10">
    <property type="entry name" value="Cyclic phosphodiesterase"/>
    <property type="match status" value="1"/>
</dbReference>
<dbReference type="InterPro" id="IPR009097">
    <property type="entry name" value="Cyclic_Pdiesterase"/>
</dbReference>
<organism evidence="4 5">
    <name type="scientific">Desulfosporosinus fructosivorans</name>
    <dbReference type="NCBI Taxonomy" id="2018669"/>
    <lineage>
        <taxon>Bacteria</taxon>
        <taxon>Bacillati</taxon>
        <taxon>Bacillota</taxon>
        <taxon>Clostridia</taxon>
        <taxon>Eubacteriales</taxon>
        <taxon>Desulfitobacteriaceae</taxon>
        <taxon>Desulfosporosinus</taxon>
    </lineage>
</organism>
<dbReference type="GO" id="GO:0004113">
    <property type="term" value="F:2',3'-cyclic-nucleotide 3'-phosphodiesterase activity"/>
    <property type="evidence" value="ECO:0007669"/>
    <property type="project" value="InterPro"/>
</dbReference>
<dbReference type="InterPro" id="IPR014051">
    <property type="entry name" value="Phosphoesterase_HXTX"/>
</dbReference>
<comment type="similarity">
    <text evidence="2">Belongs to the 2H phosphoesterase superfamily. ThpR family.</text>
</comment>
<dbReference type="GO" id="GO:0008664">
    <property type="term" value="F:RNA 2',3'-cyclic 3'-phosphodiesterase activity"/>
    <property type="evidence" value="ECO:0007669"/>
    <property type="project" value="UniProtKB-EC"/>
</dbReference>
<gene>
    <name evidence="4" type="primary">thpR</name>
    <name evidence="4" type="ORF">E4K67_20695</name>
</gene>
<name>A0A4Z0R0S8_9FIRM</name>
<dbReference type="OrthoDB" id="9789350at2"/>
<evidence type="ECO:0000313" key="5">
    <source>
        <dbReference type="Proteomes" id="UP000298460"/>
    </source>
</evidence>
<keyword evidence="5" id="KW-1185">Reference proteome</keyword>
<dbReference type="AlphaFoldDB" id="A0A4Z0R0S8"/>
<feature type="short sequence motif" description="HXTX 2" evidence="2">
    <location>
        <begin position="127"/>
        <end position="130"/>
    </location>
</feature>
<feature type="active site" description="Proton donor" evidence="2">
    <location>
        <position position="40"/>
    </location>
</feature>
<feature type="domain" description="Phosphoesterase HXTX" evidence="3">
    <location>
        <begin position="7"/>
        <end position="91"/>
    </location>
</feature>
<dbReference type="Proteomes" id="UP000298460">
    <property type="component" value="Unassembled WGS sequence"/>
</dbReference>
<evidence type="ECO:0000256" key="1">
    <source>
        <dbReference type="ARBA" id="ARBA00022801"/>
    </source>
</evidence>
<keyword evidence="1 2" id="KW-0378">Hydrolase</keyword>
<proteinExistence type="inferred from homology"/>
<dbReference type="NCBIfam" id="TIGR02258">
    <property type="entry name" value="2_5_ligase"/>
    <property type="match status" value="1"/>
</dbReference>
<feature type="short sequence motif" description="HXTX 1" evidence="2">
    <location>
        <begin position="40"/>
        <end position="43"/>
    </location>
</feature>
<feature type="domain" description="Phosphoesterase HXTX" evidence="3">
    <location>
        <begin position="100"/>
        <end position="171"/>
    </location>
</feature>